<evidence type="ECO:0000256" key="4">
    <source>
        <dbReference type="ARBA" id="ARBA00022833"/>
    </source>
</evidence>
<reference evidence="7" key="1">
    <citation type="journal article" date="2012" name="BMC Genomics">
        <title>Genome sequence of the necrotrophic fungus Penicillium digitatum, the main postharvest pathogen of citrus.</title>
        <authorList>
            <person name="Marcet-Houben M."/>
            <person name="Ballester A.-R."/>
            <person name="de la Fuente B."/>
            <person name="Harries E."/>
            <person name="Marcos J.F."/>
            <person name="Gonzalez-Candelas L."/>
            <person name="Gabaldon T."/>
        </authorList>
    </citation>
    <scope>NUCLEOTIDE SEQUENCE [LARGE SCALE GENOMIC DNA]</scope>
    <source>
        <strain evidence="7">PHI26 / CECT 20796</strain>
    </source>
</reference>
<gene>
    <name evidence="6" type="ORF">PDIG_87740</name>
</gene>
<keyword evidence="7" id="KW-1185">Reference proteome</keyword>
<dbReference type="GO" id="GO:0008270">
    <property type="term" value="F:zinc ion binding"/>
    <property type="evidence" value="ECO:0007669"/>
    <property type="project" value="UniProtKB-KW"/>
</dbReference>
<dbReference type="InParanoid" id="K9F6I6"/>
<dbReference type="GO" id="GO:0005634">
    <property type="term" value="C:nucleus"/>
    <property type="evidence" value="ECO:0007669"/>
    <property type="project" value="UniProtKB-SubCell"/>
</dbReference>
<sequence length="109" mass="12645">MPRFPSLLDCWTSPFQQAFMTITVYFIDKDWNYREMLLGFEPLHGPHTGNNLSDFLHRLLEERKLLDRIFSVTTDNATNNDAMIRALQERLLSIGAISSYPARRDLLVG</sequence>
<keyword evidence="2" id="KW-0479">Metal-binding</keyword>
<evidence type="ECO:0000313" key="6">
    <source>
        <dbReference type="EMBL" id="EKV04689.1"/>
    </source>
</evidence>
<dbReference type="PANTHER" id="PTHR46481:SF10">
    <property type="entry name" value="ZINC FINGER BED DOMAIN-CONTAINING PROTEIN 39"/>
    <property type="match status" value="1"/>
</dbReference>
<proteinExistence type="predicted"/>
<organism evidence="6 7">
    <name type="scientific">Penicillium digitatum (strain PHI26 / CECT 20796)</name>
    <name type="common">Green mold</name>
    <dbReference type="NCBI Taxonomy" id="1170229"/>
    <lineage>
        <taxon>Eukaryota</taxon>
        <taxon>Fungi</taxon>
        <taxon>Dikarya</taxon>
        <taxon>Ascomycota</taxon>
        <taxon>Pezizomycotina</taxon>
        <taxon>Eurotiomycetes</taxon>
        <taxon>Eurotiomycetidae</taxon>
        <taxon>Eurotiales</taxon>
        <taxon>Aspergillaceae</taxon>
        <taxon>Penicillium</taxon>
    </lineage>
</organism>
<protein>
    <submittedName>
        <fullName evidence="6">Uncharacterized protein</fullName>
    </submittedName>
</protein>
<evidence type="ECO:0000256" key="2">
    <source>
        <dbReference type="ARBA" id="ARBA00022723"/>
    </source>
</evidence>
<dbReference type="InterPro" id="IPR012337">
    <property type="entry name" value="RNaseH-like_sf"/>
</dbReference>
<dbReference type="PANTHER" id="PTHR46481">
    <property type="entry name" value="ZINC FINGER BED DOMAIN-CONTAINING PROTEIN 4"/>
    <property type="match status" value="1"/>
</dbReference>
<accession>K9F6I6</accession>
<comment type="caution">
    <text evidence="6">The sequence shown here is derived from an EMBL/GenBank/DDBJ whole genome shotgun (WGS) entry which is preliminary data.</text>
</comment>
<name>K9F6I6_PEND2</name>
<dbReference type="Proteomes" id="UP000009882">
    <property type="component" value="Unassembled WGS sequence"/>
</dbReference>
<keyword evidence="5" id="KW-0539">Nucleus</keyword>
<dbReference type="eggNOG" id="KOG1121">
    <property type="taxonomic scope" value="Eukaryota"/>
</dbReference>
<evidence type="ECO:0000256" key="1">
    <source>
        <dbReference type="ARBA" id="ARBA00004123"/>
    </source>
</evidence>
<evidence type="ECO:0000256" key="5">
    <source>
        <dbReference type="ARBA" id="ARBA00023242"/>
    </source>
</evidence>
<dbReference type="EMBL" id="AKCT01000321">
    <property type="protein sequence ID" value="EKV04689.1"/>
    <property type="molecule type" value="Genomic_DNA"/>
</dbReference>
<dbReference type="InterPro" id="IPR052035">
    <property type="entry name" value="ZnF_BED_domain_contain"/>
</dbReference>
<dbReference type="AlphaFoldDB" id="K9F6I6"/>
<evidence type="ECO:0000256" key="3">
    <source>
        <dbReference type="ARBA" id="ARBA00022771"/>
    </source>
</evidence>
<dbReference type="STRING" id="1170229.K9F6I6"/>
<keyword evidence="3" id="KW-0863">Zinc-finger</keyword>
<dbReference type="HOGENOM" id="CLU_2184848_0_0_1"/>
<keyword evidence="4" id="KW-0862">Zinc</keyword>
<dbReference type="OrthoDB" id="2677621at2759"/>
<dbReference type="SUPFAM" id="SSF53098">
    <property type="entry name" value="Ribonuclease H-like"/>
    <property type="match status" value="1"/>
</dbReference>
<evidence type="ECO:0000313" key="7">
    <source>
        <dbReference type="Proteomes" id="UP000009882"/>
    </source>
</evidence>
<comment type="subcellular location">
    <subcellularLocation>
        <location evidence="1">Nucleus</location>
    </subcellularLocation>
</comment>